<dbReference type="PRINTS" id="PR00506">
    <property type="entry name" value="D21N6MTFRASE"/>
</dbReference>
<evidence type="ECO:0000256" key="5">
    <source>
        <dbReference type="ARBA" id="ARBA00022691"/>
    </source>
</evidence>
<evidence type="ECO:0000256" key="3">
    <source>
        <dbReference type="ARBA" id="ARBA00022603"/>
    </source>
</evidence>
<dbReference type="EC" id="2.1.1.72" evidence="2"/>
<comment type="similarity">
    <text evidence="1">Belongs to the N(4)/N(6)-methyltransferase family.</text>
</comment>
<dbReference type="GO" id="GO:0009007">
    <property type="term" value="F:site-specific DNA-methyltransferase (adenine-specific) activity"/>
    <property type="evidence" value="ECO:0007669"/>
    <property type="project" value="UniProtKB-EC"/>
</dbReference>
<comment type="catalytic activity">
    <reaction evidence="6">
        <text>a 2'-deoxyadenosine in DNA + S-adenosyl-L-methionine = an N(6)-methyl-2'-deoxyadenosine in DNA + S-adenosyl-L-homocysteine + H(+)</text>
        <dbReference type="Rhea" id="RHEA:15197"/>
        <dbReference type="Rhea" id="RHEA-COMP:12418"/>
        <dbReference type="Rhea" id="RHEA-COMP:12419"/>
        <dbReference type="ChEBI" id="CHEBI:15378"/>
        <dbReference type="ChEBI" id="CHEBI:57856"/>
        <dbReference type="ChEBI" id="CHEBI:59789"/>
        <dbReference type="ChEBI" id="CHEBI:90615"/>
        <dbReference type="ChEBI" id="CHEBI:90616"/>
        <dbReference type="EC" id="2.1.1.72"/>
    </reaction>
</comment>
<accession>A0AAW6TI41</accession>
<organism evidence="9">
    <name type="scientific">Faucicola osloensis</name>
    <name type="common">Moraxella osloensis</name>
    <dbReference type="NCBI Taxonomy" id="34062"/>
    <lineage>
        <taxon>Bacteria</taxon>
        <taxon>Pseudomonadati</taxon>
        <taxon>Pseudomonadota</taxon>
        <taxon>Gammaproteobacteria</taxon>
        <taxon>Moraxellales</taxon>
        <taxon>Moraxellaceae</taxon>
        <taxon>Faucicola</taxon>
    </lineage>
</organism>
<dbReference type="GO" id="GO:0003677">
    <property type="term" value="F:DNA binding"/>
    <property type="evidence" value="ECO:0007669"/>
    <property type="project" value="InterPro"/>
</dbReference>
<dbReference type="InterPro" id="IPR002941">
    <property type="entry name" value="DNA_methylase_N4/N6"/>
</dbReference>
<feature type="domain" description="Type III R-M EcoP15I C-terminal" evidence="8">
    <location>
        <begin position="556"/>
        <end position="651"/>
    </location>
</feature>
<dbReference type="EMBL" id="SSCJ01000007">
    <property type="protein sequence ID" value="MDI4510285.1"/>
    <property type="molecule type" value="Genomic_DNA"/>
</dbReference>
<evidence type="ECO:0000256" key="2">
    <source>
        <dbReference type="ARBA" id="ARBA00011900"/>
    </source>
</evidence>
<protein>
    <recommendedName>
        <fullName evidence="2">site-specific DNA-methyltransferase (adenine-specific)</fullName>
        <ecNumber evidence="2">2.1.1.72</ecNumber>
    </recommendedName>
</protein>
<dbReference type="GO" id="GO:0032259">
    <property type="term" value="P:methylation"/>
    <property type="evidence" value="ECO:0007669"/>
    <property type="project" value="UniProtKB-KW"/>
</dbReference>
<dbReference type="PROSITE" id="PS00092">
    <property type="entry name" value="N6_MTASE"/>
    <property type="match status" value="1"/>
</dbReference>
<evidence type="ECO:0000256" key="1">
    <source>
        <dbReference type="ARBA" id="ARBA00006594"/>
    </source>
</evidence>
<evidence type="ECO:0000256" key="6">
    <source>
        <dbReference type="ARBA" id="ARBA00047942"/>
    </source>
</evidence>
<sequence>MTNLSTETLFDETETANSKQIAILKKHFPQCFDKDGHFQPEKMMEVVKANEVDMVKESYSLNWLGKAYARLLTNLPPQKLLKPDTTHNESAENSDSGNILIKGDNLEVLKHLVNGYREKIKMIYIDPPYNTGSDGFVYQDNFKFSVDDLSRLAGIDKAEAERILSFNAKGSNSHSAWLTFMYPRLYIARELLKEDGVIFISIDDNEQAQLQLLCDEIFGEENFISDIAVVNNPKGRSDQINIATAHESLLVYAKSTKLQLRGFEAGEHITKRYNKEDDKGRWREIDLRKTGSNDRAIDRPNMYYPFYWDEESEVLSFKKTEGSVEIYPMKSKSEEGCWRWAKDNAEKNMELLYARYMPVKKQWSVFEKDYLDTEELIKSTSVWSFKDVNSERGTDAFVKELGFSRGVFKSPKPVGTIHRATQLGADKDSIILDFFSGSGTTAQSIMQLNADDKGSRKFVCVQLDEATYDMDTKTGEKIAKKGSEEAFQAGYMTIFEITKERIRRSAEKIARENEEYQGDLGFKVYETTNDFRPKIDDDLAVANESLFDDMVLSDEQYQALLTTWMLYDNNVLTADIISVDLQGYNAELINKNLYLIASDFGTQNLKCLLDKLDEDKSFAPDRIIVNGYNFDTAIQMELNEAIKSYQNKKKITINIIVRY</sequence>
<dbReference type="SUPFAM" id="SSF53335">
    <property type="entry name" value="S-adenosyl-L-methionine-dependent methyltransferases"/>
    <property type="match status" value="1"/>
</dbReference>
<dbReference type="InterPro" id="IPR002052">
    <property type="entry name" value="DNA_methylase_N6_adenine_CS"/>
</dbReference>
<keyword evidence="4" id="KW-0808">Transferase</keyword>
<dbReference type="GO" id="GO:0008170">
    <property type="term" value="F:N-methyltransferase activity"/>
    <property type="evidence" value="ECO:0007669"/>
    <property type="project" value="InterPro"/>
</dbReference>
<name>A0AAW6TI41_FAUOS</name>
<dbReference type="AlphaFoldDB" id="A0AAW6TI41"/>
<evidence type="ECO:0000259" key="8">
    <source>
        <dbReference type="Pfam" id="PF18273"/>
    </source>
</evidence>
<feature type="domain" description="DNA methylase N-4/N-6" evidence="7">
    <location>
        <begin position="120"/>
        <end position="465"/>
    </location>
</feature>
<dbReference type="PIRSF" id="PIRSF015855">
    <property type="entry name" value="TypeIII_Mtase_mKpnI"/>
    <property type="match status" value="1"/>
</dbReference>
<evidence type="ECO:0000256" key="4">
    <source>
        <dbReference type="ARBA" id="ARBA00022679"/>
    </source>
</evidence>
<dbReference type="InterPro" id="IPR002295">
    <property type="entry name" value="N4/N6-MTase_EcoPI_Mod-like"/>
</dbReference>
<dbReference type="Pfam" id="PF18273">
    <property type="entry name" value="T3RM_EcoP15I_C"/>
    <property type="match status" value="1"/>
</dbReference>
<evidence type="ECO:0000313" key="9">
    <source>
        <dbReference type="EMBL" id="MDI4510285.1"/>
    </source>
</evidence>
<evidence type="ECO:0000259" key="7">
    <source>
        <dbReference type="Pfam" id="PF01555"/>
    </source>
</evidence>
<dbReference type="Gene3D" id="3.40.50.150">
    <property type="entry name" value="Vaccinia Virus protein VP39"/>
    <property type="match status" value="1"/>
</dbReference>
<dbReference type="InterPro" id="IPR041405">
    <property type="entry name" value="T3RM_EcoP15I_C"/>
</dbReference>
<reference evidence="9" key="1">
    <citation type="submission" date="2019-04" db="EMBL/GenBank/DDBJ databases">
        <title>Moraxella osloensis CCUG 73412, isolated from corneal scrapings as causative agent of keratitis.</title>
        <authorList>
            <person name="Connolly G."/>
            <person name="Jaen-Luchoro D."/>
            <person name="Pinyeiro-Iglesias B."/>
            <person name="Curry A."/>
            <person name="Knowles S."/>
            <person name="Moore E.R.B."/>
        </authorList>
    </citation>
    <scope>NUCLEOTIDE SEQUENCE</scope>
    <source>
        <strain evidence="9">CCUG 73412</strain>
    </source>
</reference>
<dbReference type="InterPro" id="IPR029063">
    <property type="entry name" value="SAM-dependent_MTases_sf"/>
</dbReference>
<keyword evidence="5" id="KW-0949">S-adenosyl-L-methionine</keyword>
<keyword evidence="3" id="KW-0489">Methyltransferase</keyword>
<gene>
    <name evidence="9" type="ORF">E6P75_08710</name>
</gene>
<proteinExistence type="inferred from homology"/>
<dbReference type="Pfam" id="PF01555">
    <property type="entry name" value="N6_N4_Mtase"/>
    <property type="match status" value="1"/>
</dbReference>
<comment type="caution">
    <text evidence="9">The sequence shown here is derived from an EMBL/GenBank/DDBJ whole genome shotgun (WGS) entry which is preliminary data.</text>
</comment>